<reference evidence="1 2" key="1">
    <citation type="journal article" date="2019" name="Commun. Biol.">
        <title>The bagworm genome reveals a unique fibroin gene that provides high tensile strength.</title>
        <authorList>
            <person name="Kono N."/>
            <person name="Nakamura H."/>
            <person name="Ohtoshi R."/>
            <person name="Tomita M."/>
            <person name="Numata K."/>
            <person name="Arakawa K."/>
        </authorList>
    </citation>
    <scope>NUCLEOTIDE SEQUENCE [LARGE SCALE GENOMIC DNA]</scope>
</reference>
<dbReference type="Proteomes" id="UP000299102">
    <property type="component" value="Unassembled WGS sequence"/>
</dbReference>
<proteinExistence type="predicted"/>
<dbReference type="OrthoDB" id="10017160at2759"/>
<protein>
    <recommendedName>
        <fullName evidence="3">Mariner Mos1 transposase</fullName>
    </recommendedName>
</protein>
<gene>
    <name evidence="1" type="ORF">EVAR_96986_1</name>
</gene>
<comment type="caution">
    <text evidence="1">The sequence shown here is derived from an EMBL/GenBank/DDBJ whole genome shotgun (WGS) entry which is preliminary data.</text>
</comment>
<dbReference type="EMBL" id="BGZK01000326">
    <property type="protein sequence ID" value="GBP36992.1"/>
    <property type="molecule type" value="Genomic_DNA"/>
</dbReference>
<dbReference type="Gene3D" id="3.30.420.10">
    <property type="entry name" value="Ribonuclease H-like superfamily/Ribonuclease H"/>
    <property type="match status" value="1"/>
</dbReference>
<accession>A0A4C1VFC2</accession>
<sequence>MSPRRINSTKTFRNVKAVLTVDRTQFEAQKINSVTWYNDMLDRLKKEASNLMWEIIISDETGIYYYDPKTKQLSTVWIYRDKPKPIKVARNGNIGNVLMSPLSFPVSMGEGDQLQYDDSPSRLSLDDAVKKSPYLTNFNNIESPAPAEYHHIFLQAERDCTTSTF</sequence>
<dbReference type="AlphaFoldDB" id="A0A4C1VFC2"/>
<dbReference type="InterPro" id="IPR036397">
    <property type="entry name" value="RNaseH_sf"/>
</dbReference>
<dbReference type="GO" id="GO:0003676">
    <property type="term" value="F:nucleic acid binding"/>
    <property type="evidence" value="ECO:0007669"/>
    <property type="project" value="InterPro"/>
</dbReference>
<evidence type="ECO:0000313" key="2">
    <source>
        <dbReference type="Proteomes" id="UP000299102"/>
    </source>
</evidence>
<name>A0A4C1VFC2_EUMVA</name>
<evidence type="ECO:0000313" key="1">
    <source>
        <dbReference type="EMBL" id="GBP36992.1"/>
    </source>
</evidence>
<evidence type="ECO:0008006" key="3">
    <source>
        <dbReference type="Google" id="ProtNLM"/>
    </source>
</evidence>
<keyword evidence="2" id="KW-1185">Reference proteome</keyword>
<organism evidence="1 2">
    <name type="scientific">Eumeta variegata</name>
    <name type="common">Bagworm moth</name>
    <name type="synonym">Eumeta japonica</name>
    <dbReference type="NCBI Taxonomy" id="151549"/>
    <lineage>
        <taxon>Eukaryota</taxon>
        <taxon>Metazoa</taxon>
        <taxon>Ecdysozoa</taxon>
        <taxon>Arthropoda</taxon>
        <taxon>Hexapoda</taxon>
        <taxon>Insecta</taxon>
        <taxon>Pterygota</taxon>
        <taxon>Neoptera</taxon>
        <taxon>Endopterygota</taxon>
        <taxon>Lepidoptera</taxon>
        <taxon>Glossata</taxon>
        <taxon>Ditrysia</taxon>
        <taxon>Tineoidea</taxon>
        <taxon>Psychidae</taxon>
        <taxon>Oiketicinae</taxon>
        <taxon>Eumeta</taxon>
    </lineage>
</organism>